<dbReference type="EMBL" id="KX349279">
    <property type="protein sequence ID" value="AOO08887.1"/>
    <property type="molecule type" value="Genomic_DNA"/>
</dbReference>
<evidence type="ECO:0000313" key="11">
    <source>
        <dbReference type="EMBL" id="AOO06313.1"/>
    </source>
</evidence>
<evidence type="ECO:0000313" key="6">
    <source>
        <dbReference type="EMBL" id="AOO02250.1"/>
    </source>
</evidence>
<dbReference type="EMBL" id="KX349256">
    <property type="protein sequence ID" value="AOO03961.1"/>
    <property type="molecule type" value="Genomic_DNA"/>
</dbReference>
<reference evidence="14 15" key="1">
    <citation type="journal article" date="2016" name="Environ. Microbiol.">
        <title>Genomic diversification of marine cyanophages into stable ecotypes.</title>
        <authorList>
            <person name="Marston M.F."/>
            <person name="Martiny J.B."/>
        </authorList>
    </citation>
    <scope>NUCLEOTIDE SEQUENCE [LARGE SCALE GENOMIC DNA]</scope>
    <source>
        <strain evidence="1">Fa_02_0709</strain>
        <strain evidence="2">LIS_02_1013</strain>
        <strain evidence="3">Np_11_1112</strain>
        <strain evidence="4">Np_15_0709</strain>
        <strain evidence="5">Np_15_1112</strain>
        <strain evidence="6">Np_19_1112</strain>
        <strain evidence="7">Np_20_0912</strain>
        <strain evidence="8">RW_02_0113</strain>
        <strain evidence="9">RW_08_1112</strain>
        <strain evidence="10">RW_12_0709</strain>
        <strain evidence="11">RW_29_1112</strain>
        <strain evidence="12">W1_16_0709</strain>
        <strain evidence="13">W2_13_0910</strain>
    </source>
</reference>
<dbReference type="Proteomes" id="UP000220084">
    <property type="component" value="Segment"/>
</dbReference>
<dbReference type="Proteomes" id="UP000219893">
    <property type="component" value="Segment"/>
</dbReference>
<evidence type="ECO:0000313" key="10">
    <source>
        <dbReference type="EMBL" id="AOO05244.1"/>
    </source>
</evidence>
<dbReference type="Proteomes" id="UP000219978">
    <property type="component" value="Segment"/>
</dbReference>
<evidence type="ECO:0000313" key="7">
    <source>
        <dbReference type="EMBL" id="AOO02463.1"/>
    </source>
</evidence>
<dbReference type="EMBL" id="KX349243">
    <property type="protein sequence ID" value="AOO01180.1"/>
    <property type="molecule type" value="Genomic_DNA"/>
</dbReference>
<dbReference type="EMBL" id="KX349230">
    <property type="protein sequence ID" value="AON98395.1"/>
    <property type="molecule type" value="Genomic_DNA"/>
</dbReference>
<evidence type="ECO:0000313" key="9">
    <source>
        <dbReference type="EMBL" id="AOO04603.1"/>
    </source>
</evidence>
<evidence type="ECO:0000313" key="3">
    <source>
        <dbReference type="EMBL" id="AOO01180.1"/>
    </source>
</evidence>
<evidence type="ECO:0000313" key="8">
    <source>
        <dbReference type="EMBL" id="AOO03961.1"/>
    </source>
</evidence>
<dbReference type="EMBL" id="KX349248">
    <property type="protein sequence ID" value="AOO02250.1"/>
    <property type="molecule type" value="Genomic_DNA"/>
</dbReference>
<evidence type="ECO:0000313" key="1">
    <source>
        <dbReference type="EMBL" id="AON97538.1"/>
    </source>
</evidence>
<dbReference type="Proteomes" id="UP000220510">
    <property type="component" value="Genome"/>
</dbReference>
<dbReference type="EMBL" id="KX349262">
    <property type="protein sequence ID" value="AOO05244.1"/>
    <property type="molecule type" value="Genomic_DNA"/>
</dbReference>
<dbReference type="EMBL" id="KX349249">
    <property type="protein sequence ID" value="AOO02463.1"/>
    <property type="molecule type" value="Genomic_DNA"/>
</dbReference>
<evidence type="ECO:0000313" key="4">
    <source>
        <dbReference type="EMBL" id="AOO01822.1"/>
    </source>
</evidence>
<sequence>MIGPIGITLRQAEDHFDFILDLTDTQRVCWKITRPDGKSVMMVPVNEIPPVPEEIQNEVEEFRKSFLDNVGLTDET</sequence>
<dbReference type="Proteomes" id="UP000219847">
    <property type="component" value="Segment"/>
</dbReference>
<dbReference type="EMBL" id="KX349246">
    <property type="protein sequence ID" value="AOO01822.1"/>
    <property type="molecule type" value="Genomic_DNA"/>
</dbReference>
<evidence type="ECO:0000313" key="5">
    <source>
        <dbReference type="EMBL" id="AOO02036.1"/>
    </source>
</evidence>
<evidence type="ECO:0000313" key="12">
    <source>
        <dbReference type="EMBL" id="AOO08887.1"/>
    </source>
</evidence>
<evidence type="ECO:0000313" key="16">
    <source>
        <dbReference type="Proteomes" id="UP000220257"/>
    </source>
</evidence>
<evidence type="ECO:0000313" key="2">
    <source>
        <dbReference type="EMBL" id="AON98395.1"/>
    </source>
</evidence>
<dbReference type="Proteomes" id="UP000220968">
    <property type="component" value="Segment"/>
</dbReference>
<dbReference type="EMBL" id="KX349226">
    <property type="protein sequence ID" value="AON97538.1"/>
    <property type="molecule type" value="Genomic_DNA"/>
</dbReference>
<organism evidence="1 16">
    <name type="scientific">Synechococcus phage S-RIM2</name>
    <dbReference type="NCBI Taxonomy" id="687800"/>
    <lineage>
        <taxon>Viruses</taxon>
        <taxon>Duplodnaviria</taxon>
        <taxon>Heunggongvirae</taxon>
        <taxon>Uroviricota</taxon>
        <taxon>Caudoviricetes</taxon>
        <taxon>Pantevenvirales</taxon>
        <taxon>Kyanoviridae</taxon>
        <taxon>Nerrivikvirus</taxon>
        <taxon>Nerrivikvirus srim2</taxon>
    </lineage>
</organism>
<name>A0A1D7R816_9CAUD</name>
<gene>
    <name evidence="1" type="ORF">Fa020709_021</name>
    <name evidence="2" type="ORF">LIS021013_021</name>
    <name evidence="3" type="ORF">Np111112_021</name>
    <name evidence="4" type="ORF">Np150709_021</name>
    <name evidence="5" type="ORF">Np151112_021</name>
    <name evidence="6" type="ORF">Np191112_021</name>
    <name evidence="7" type="ORF">Np200912_021</name>
    <name evidence="8" type="ORF">RW020113_021</name>
    <name evidence="9" type="ORF">RW081112_021</name>
    <name evidence="10" type="ORF">RW120709_021</name>
    <name evidence="11" type="ORF">RW291112_021</name>
    <name evidence="12" type="ORF">W1160709_021</name>
    <name evidence="13" type="ORF">W2130910_021</name>
</gene>
<dbReference type="Proteomes" id="UP000220280">
    <property type="component" value="Segment"/>
</dbReference>
<evidence type="ECO:0000313" key="14">
    <source>
        <dbReference type="Proteomes" id="UP000219847"/>
    </source>
</evidence>
<evidence type="ECO:0000313" key="13">
    <source>
        <dbReference type="EMBL" id="AOO09316.1"/>
    </source>
</evidence>
<protein>
    <submittedName>
        <fullName evidence="1">Uncharacterized protein</fullName>
    </submittedName>
</protein>
<dbReference type="Proteomes" id="UP000229411">
    <property type="component" value="Segment"/>
</dbReference>
<dbReference type="Proteomes" id="UP000220813">
    <property type="component" value="Segment"/>
</dbReference>
<dbReference type="Proteomes" id="UP000220326">
    <property type="component" value="Segment"/>
</dbReference>
<dbReference type="EMBL" id="KX349259">
    <property type="protein sequence ID" value="AOO04603.1"/>
    <property type="molecule type" value="Genomic_DNA"/>
</dbReference>
<evidence type="ECO:0000313" key="15">
    <source>
        <dbReference type="Proteomes" id="UP000219893"/>
    </source>
</evidence>
<proteinExistence type="predicted"/>
<dbReference type="EMBL" id="KX349267">
    <property type="protein sequence ID" value="AOO06313.1"/>
    <property type="molecule type" value="Genomic_DNA"/>
</dbReference>
<dbReference type="Proteomes" id="UP000220257">
    <property type="component" value="Genome"/>
</dbReference>
<dbReference type="Proteomes" id="UP000220787">
    <property type="component" value="Segment"/>
</dbReference>
<accession>A0A1D7R816</accession>
<dbReference type="EMBL" id="KX349281">
    <property type="protein sequence ID" value="AOO09316.1"/>
    <property type="molecule type" value="Genomic_DNA"/>
</dbReference>
<dbReference type="EMBL" id="KX349247">
    <property type="protein sequence ID" value="AOO02036.1"/>
    <property type="molecule type" value="Genomic_DNA"/>
</dbReference>
<dbReference type="Proteomes" id="UP000220628">
    <property type="component" value="Segment"/>
</dbReference>